<name>A0AC61MSZ2_9FIRM</name>
<keyword evidence="2" id="KW-1185">Reference proteome</keyword>
<reference evidence="1 2" key="1">
    <citation type="journal article" date="2022" name="Int. J. Syst. Evol. Microbiol.">
        <title>Miniphocaeibacter halophilus sp. nov., an ammonium-tolerant acetate-producing bacterium isolated from a biogas system.</title>
        <authorList>
            <person name="Schnurer A."/>
            <person name="Singh A."/>
            <person name="Bi S."/>
            <person name="Qiao W."/>
            <person name="Westerholm M."/>
        </authorList>
    </citation>
    <scope>NUCLEOTIDE SEQUENCE [LARGE SCALE GENOMIC DNA]</scope>
    <source>
        <strain evidence="1 2">AMB_01</strain>
    </source>
</reference>
<sequence>MNFTQVLQVLYAIILLFILKQIYNAINTKRRINGKVIAIYMPKSRVVMAIAAGLLAMMGAFSLLAKDYFGFVYLFAGLGFGYLTMEKILVYDTGLYYSGRFDKWEDIKKWSYDSSANLLEIETTRIGNKANRTIPIKLEDKDEVLTIIKSKKNKKKSKSRKKS</sequence>
<protein>
    <submittedName>
        <fullName evidence="1">Uncharacterized protein</fullName>
    </submittedName>
</protein>
<organism evidence="1 2">
    <name type="scientific">Miniphocaeibacter halophilus</name>
    <dbReference type="NCBI Taxonomy" id="2931922"/>
    <lineage>
        <taxon>Bacteria</taxon>
        <taxon>Bacillati</taxon>
        <taxon>Bacillota</taxon>
        <taxon>Tissierellia</taxon>
        <taxon>Tissierellales</taxon>
        <taxon>Peptoniphilaceae</taxon>
        <taxon>Miniphocaeibacter</taxon>
    </lineage>
</organism>
<gene>
    <name evidence="1" type="ORF">JFY71_11825</name>
</gene>
<dbReference type="EMBL" id="CP066744">
    <property type="protein sequence ID" value="QQK07934.1"/>
    <property type="molecule type" value="Genomic_DNA"/>
</dbReference>
<evidence type="ECO:0000313" key="1">
    <source>
        <dbReference type="EMBL" id="QQK07934.1"/>
    </source>
</evidence>
<proteinExistence type="predicted"/>
<evidence type="ECO:0000313" key="2">
    <source>
        <dbReference type="Proteomes" id="UP000595814"/>
    </source>
</evidence>
<accession>A0AC61MSZ2</accession>
<dbReference type="Proteomes" id="UP000595814">
    <property type="component" value="Chromosome"/>
</dbReference>